<accession>A0ACB9ANG4</accession>
<gene>
    <name evidence="1" type="ORF">L1987_70038</name>
</gene>
<name>A0ACB9ANG4_9ASTR</name>
<proteinExistence type="predicted"/>
<reference evidence="1 2" key="2">
    <citation type="journal article" date="2022" name="Mol. Ecol. Resour.">
        <title>The genomes of chicory, endive, great burdock and yacon provide insights into Asteraceae paleo-polyploidization history and plant inulin production.</title>
        <authorList>
            <person name="Fan W."/>
            <person name="Wang S."/>
            <person name="Wang H."/>
            <person name="Wang A."/>
            <person name="Jiang F."/>
            <person name="Liu H."/>
            <person name="Zhao H."/>
            <person name="Xu D."/>
            <person name="Zhang Y."/>
        </authorList>
    </citation>
    <scope>NUCLEOTIDE SEQUENCE [LARGE SCALE GENOMIC DNA]</scope>
    <source>
        <strain evidence="2">cv. Yunnan</strain>
        <tissue evidence="1">Leaves</tissue>
    </source>
</reference>
<evidence type="ECO:0000313" key="2">
    <source>
        <dbReference type="Proteomes" id="UP001056120"/>
    </source>
</evidence>
<keyword evidence="2" id="KW-1185">Reference proteome</keyword>
<organism evidence="1 2">
    <name type="scientific">Smallanthus sonchifolius</name>
    <dbReference type="NCBI Taxonomy" id="185202"/>
    <lineage>
        <taxon>Eukaryota</taxon>
        <taxon>Viridiplantae</taxon>
        <taxon>Streptophyta</taxon>
        <taxon>Embryophyta</taxon>
        <taxon>Tracheophyta</taxon>
        <taxon>Spermatophyta</taxon>
        <taxon>Magnoliopsida</taxon>
        <taxon>eudicotyledons</taxon>
        <taxon>Gunneridae</taxon>
        <taxon>Pentapetalae</taxon>
        <taxon>asterids</taxon>
        <taxon>campanulids</taxon>
        <taxon>Asterales</taxon>
        <taxon>Asteraceae</taxon>
        <taxon>Asteroideae</taxon>
        <taxon>Heliantheae alliance</taxon>
        <taxon>Millerieae</taxon>
        <taxon>Smallanthus</taxon>
    </lineage>
</organism>
<protein>
    <submittedName>
        <fullName evidence="1">Uncharacterized protein</fullName>
    </submittedName>
</protein>
<comment type="caution">
    <text evidence="1">The sequence shown here is derived from an EMBL/GenBank/DDBJ whole genome shotgun (WGS) entry which is preliminary data.</text>
</comment>
<reference evidence="2" key="1">
    <citation type="journal article" date="2022" name="Mol. Ecol. Resour.">
        <title>The genomes of chicory, endive, great burdock and yacon provide insights into Asteraceae palaeo-polyploidization history and plant inulin production.</title>
        <authorList>
            <person name="Fan W."/>
            <person name="Wang S."/>
            <person name="Wang H."/>
            <person name="Wang A."/>
            <person name="Jiang F."/>
            <person name="Liu H."/>
            <person name="Zhao H."/>
            <person name="Xu D."/>
            <person name="Zhang Y."/>
        </authorList>
    </citation>
    <scope>NUCLEOTIDE SEQUENCE [LARGE SCALE GENOMIC DNA]</scope>
    <source>
        <strain evidence="2">cv. Yunnan</strain>
    </source>
</reference>
<dbReference type="EMBL" id="CM042041">
    <property type="protein sequence ID" value="KAI3711501.1"/>
    <property type="molecule type" value="Genomic_DNA"/>
</dbReference>
<dbReference type="Proteomes" id="UP001056120">
    <property type="component" value="Linkage Group LG24"/>
</dbReference>
<sequence>MAGPPDPGSRVVVEPDIPPSVGVFLPQVPESAPTRDEASEGADKAIPPHLANSSAKANSPLLATKGINQDDPEISPACNSLEKEGMRVSGEGCNLELTNPKGGLVGGENAMAEINRESPKLMEDRVGEVELGHAPKDSPCPVSAAPAAPSGKPTVTPSRIDDDGFTMVTRRKKMGPIKIQSKKNKSVRIKPPSQQDNPARTKGNQGANGLGGKQKTAVTAGSGPVLAPAGSKPKSVASSFNYARAVQGRKGSVNQHQDPPPMAANCDLSGPANHPPVPKDQGTNSVSHCSSMDIDTSNRFSVLDIPNSIKRNKLVEAHDDLYPPGHGLVDGMDVETVRSKSKSTEFCQMNREHVNGSRILPESILSPLKPGVSSPFSLNGTGCSGKSYNITDAQKECIANCLKNVGSVSVDIVDQWCPGQWDYFNDLCTLMGLDPDYCIEDVDSDSENGTSLFLSGLLKSGFGFSPNLGHYGLREYAQWAYLVACLGSFSSVWDVRPGGPIWGNYSKAQLYGFFVGRRIFVSTVMISTATLKSKILVVDLVSMGSNFSSYLGIQFFQSICDLSARPTLRVLGLAHSRMPPWTNSFMIAGPNFDINSKPTVLCKGSRRGLAFCFVDFLPIVNIYYWAADFFPCAMIPSPGGSPPPTFTHGRPPDPGSRVVVEPDIPPSVGVFLPQVPESAPTRDEASEGADKAIPPHLANSSAKANSPLLATKGINQDDPGISPACNSLEKEGMRVSGEGCNLELTNPKGGLVGGENAMAEINRESPKLMEDRVGEVELGHAPKDSPCPVSAAPAAPSGKPTVTPSRIDDDGFTMVTRRKKMGPIKIQSKKNKSVRIKPPSQQDNPARTKGNQGANGLGGKQKTAVTAGSGPVLAPAGSKPKSVASSFNYARAVQGRKGSVNQHQDPPPMAANCDLSGPANHPPVPKDQGTNSVSHCSSMDIDTSNRFSVLDIPNSIKRNKLVEAHDDLYPPGHGLVDGMDVETVRSKSKSTEFCQMNREHVNGSRILPESILSPLKPGVSSPFSLNGTGCSGKSYNITDAQKECIANCLKNVGSVSVDIVDQWCPGQWDYFNDLCTLMGLDPDYCIEDVDSDSENGTSLFLSGLLKSGFGFSPNLGHYGLREYAQWAYLVACLGSFSSVWDVRPGGPIWGNYSKAQLYGFFVGRRIFVSTVMISTATLKSKILVVDLVSMGSNFSSYLGIQFFQSICDLSARPTLRVLGLAHSRMPPWTNSFMIAGPNFDINSKPTVLCKGSRRGLAFCFVDFLPIVNIYYWAGVRENSLSHLRHLLAGFHSSPFYTRLLRRSFTSHSPSAALGPATFRLHLFSALLRFHGFLFLGVMPRKKEPSSLSSRRSVRGRSRPSSDNEGVAPEALVQSGVGLGDNQQGPNNAPQPPIDLRSYRPNAGYGFHPIVENVLCNTNKSVSSVPSSIDSSEATSAFKHSGGMGWFPSNPSTEDLHDSFNDMDSINSATAGNGSAGIGKPGFSPTTVPSFRAVVTGLDHPTTVIRVPVSFSDGLETGFGFDPPQVPDGGVVHGEPRFEEPIITTGPLPLHDAEPMPPSDLIGVGARQESMHKSNGLVGNRGSFPFVVDEEHSLRLDTDAHAPPPPPLVVELVVAEPAIMEPPVATKKGKEIMADGFIKVVKKKKKYNGPKPRVQIPSLNVSKPGTSKPSARPTPNMVAGTSTQRTNVFVSNAFSALDDITHTVDRGHEVNDTLKKCAKMYADTNAIPPPDVFVAWPTEIKDYYYSLTKKDVEEVDSETDGMARLMSMGVP</sequence>
<evidence type="ECO:0000313" key="1">
    <source>
        <dbReference type="EMBL" id="KAI3711501.1"/>
    </source>
</evidence>